<evidence type="ECO:0000313" key="4">
    <source>
        <dbReference type="Proteomes" id="UP000828390"/>
    </source>
</evidence>
<feature type="domain" description="Alpha-carbonic anhydrase" evidence="2">
    <location>
        <begin position="1"/>
        <end position="59"/>
    </location>
</feature>
<proteinExistence type="predicted"/>
<keyword evidence="4" id="KW-1185">Reference proteome</keyword>
<organism evidence="3 4">
    <name type="scientific">Dreissena polymorpha</name>
    <name type="common">Zebra mussel</name>
    <name type="synonym">Mytilus polymorpha</name>
    <dbReference type="NCBI Taxonomy" id="45954"/>
    <lineage>
        <taxon>Eukaryota</taxon>
        <taxon>Metazoa</taxon>
        <taxon>Spiralia</taxon>
        <taxon>Lophotrochozoa</taxon>
        <taxon>Mollusca</taxon>
        <taxon>Bivalvia</taxon>
        <taxon>Autobranchia</taxon>
        <taxon>Heteroconchia</taxon>
        <taxon>Euheterodonta</taxon>
        <taxon>Imparidentia</taxon>
        <taxon>Neoheterodontei</taxon>
        <taxon>Myida</taxon>
        <taxon>Dreissenoidea</taxon>
        <taxon>Dreissenidae</taxon>
        <taxon>Dreissena</taxon>
    </lineage>
</organism>
<dbReference type="PROSITE" id="PS51144">
    <property type="entry name" value="ALPHA_CA_2"/>
    <property type="match status" value="1"/>
</dbReference>
<dbReference type="InterPro" id="IPR001148">
    <property type="entry name" value="CA_dom"/>
</dbReference>
<dbReference type="EMBL" id="JAIWYP010000010">
    <property type="protein sequence ID" value="KAH3751355.1"/>
    <property type="molecule type" value="Genomic_DNA"/>
</dbReference>
<dbReference type="InterPro" id="IPR036398">
    <property type="entry name" value="CA_dom_sf"/>
</dbReference>
<evidence type="ECO:0000313" key="3">
    <source>
        <dbReference type="EMBL" id="KAH3751355.1"/>
    </source>
</evidence>
<protein>
    <recommendedName>
        <fullName evidence="2">Alpha-carbonic anhydrase domain-containing protein</fullName>
    </recommendedName>
</protein>
<dbReference type="AlphaFoldDB" id="A0A9D4DN55"/>
<comment type="caution">
    <text evidence="3">The sequence shown here is derived from an EMBL/GenBank/DDBJ whole genome shotgun (WGS) entry which is preliminary data.</text>
</comment>
<dbReference type="Proteomes" id="UP000828390">
    <property type="component" value="Unassembled WGS sequence"/>
</dbReference>
<feature type="region of interest" description="Disordered" evidence="1">
    <location>
        <begin position="1"/>
        <end position="21"/>
    </location>
</feature>
<accession>A0A9D4DN55</accession>
<evidence type="ECO:0000256" key="1">
    <source>
        <dbReference type="SAM" id="MobiDB-lite"/>
    </source>
</evidence>
<feature type="compositionally biased region" description="Polar residues" evidence="1">
    <location>
        <begin position="10"/>
        <end position="21"/>
    </location>
</feature>
<name>A0A9D4DN55_DREPO</name>
<reference evidence="3" key="1">
    <citation type="journal article" date="2019" name="bioRxiv">
        <title>The Genome of the Zebra Mussel, Dreissena polymorpha: A Resource for Invasive Species Research.</title>
        <authorList>
            <person name="McCartney M.A."/>
            <person name="Auch B."/>
            <person name="Kono T."/>
            <person name="Mallez S."/>
            <person name="Zhang Y."/>
            <person name="Obille A."/>
            <person name="Becker A."/>
            <person name="Abrahante J.E."/>
            <person name="Garbe J."/>
            <person name="Badalamenti J.P."/>
            <person name="Herman A."/>
            <person name="Mangelson H."/>
            <person name="Liachko I."/>
            <person name="Sullivan S."/>
            <person name="Sone E.D."/>
            <person name="Koren S."/>
            <person name="Silverstein K.A.T."/>
            <person name="Beckman K.B."/>
            <person name="Gohl D.M."/>
        </authorList>
    </citation>
    <scope>NUCLEOTIDE SEQUENCE</scope>
    <source>
        <strain evidence="3">Duluth1</strain>
        <tissue evidence="3">Whole animal</tissue>
    </source>
</reference>
<gene>
    <name evidence="3" type="ORF">DPMN_185909</name>
</gene>
<dbReference type="Pfam" id="PF00194">
    <property type="entry name" value="Carb_anhydrase"/>
    <property type="match status" value="1"/>
</dbReference>
<dbReference type="SUPFAM" id="SSF51069">
    <property type="entry name" value="Carbonic anhydrase"/>
    <property type="match status" value="1"/>
</dbReference>
<dbReference type="Gene3D" id="3.10.200.10">
    <property type="entry name" value="Alpha carbonic anhydrase"/>
    <property type="match status" value="1"/>
</dbReference>
<evidence type="ECO:0000259" key="2">
    <source>
        <dbReference type="PROSITE" id="PS51144"/>
    </source>
</evidence>
<sequence>MIELIPAPSHSPTTTANLGSLTTPPCYESVIWTISHETIEIAEEQVRFIIYSKIDLFFL</sequence>
<reference evidence="3" key="2">
    <citation type="submission" date="2020-11" db="EMBL/GenBank/DDBJ databases">
        <authorList>
            <person name="McCartney M.A."/>
            <person name="Auch B."/>
            <person name="Kono T."/>
            <person name="Mallez S."/>
            <person name="Becker A."/>
            <person name="Gohl D.M."/>
            <person name="Silverstein K.A.T."/>
            <person name="Koren S."/>
            <person name="Bechman K.B."/>
            <person name="Herman A."/>
            <person name="Abrahante J.E."/>
            <person name="Garbe J."/>
        </authorList>
    </citation>
    <scope>NUCLEOTIDE SEQUENCE</scope>
    <source>
        <strain evidence="3">Duluth1</strain>
        <tissue evidence="3">Whole animal</tissue>
    </source>
</reference>